<reference evidence="3 4" key="1">
    <citation type="submission" date="2020-08" db="EMBL/GenBank/DDBJ databases">
        <title>Genomic Encyclopedia of Type Strains, Phase III (KMG-III): the genomes of soil and plant-associated and newly described type strains.</title>
        <authorList>
            <person name="Whitman W."/>
        </authorList>
    </citation>
    <scope>NUCLEOTIDE SEQUENCE [LARGE SCALE GENOMIC DNA]</scope>
    <source>
        <strain evidence="3 4">CECT 7744</strain>
    </source>
</reference>
<keyword evidence="2" id="KW-0812">Transmembrane</keyword>
<keyword evidence="4" id="KW-1185">Reference proteome</keyword>
<proteinExistence type="predicted"/>
<gene>
    <name evidence="3" type="ORF">FHR97_001795</name>
</gene>
<evidence type="ECO:0000256" key="1">
    <source>
        <dbReference type="SAM" id="MobiDB-lite"/>
    </source>
</evidence>
<evidence type="ECO:0000256" key="2">
    <source>
        <dbReference type="SAM" id="Phobius"/>
    </source>
</evidence>
<dbReference type="RefSeq" id="WP_183383445.1">
    <property type="nucleotide sequence ID" value="NZ_JACHXR010000004.1"/>
</dbReference>
<dbReference type="EMBL" id="JACHXR010000004">
    <property type="protein sequence ID" value="MBB3230943.1"/>
    <property type="molecule type" value="Genomic_DNA"/>
</dbReference>
<dbReference type="AlphaFoldDB" id="A0A7W5ET10"/>
<sequence>MSDTEPHHETRDVPACLPLRVIVLMVLFVPLGLGIIGGLMSTVWAPPPSPATPFTADRPVETPAPRLQAIPQRDLAAFEARMTRELTHYGWVDREAGIVRLPIERAMALLVERGLPDTRGPVSDRREPPHPSPDAATEWLAPPSDAPGEGDTP</sequence>
<evidence type="ECO:0000313" key="3">
    <source>
        <dbReference type="EMBL" id="MBB3230943.1"/>
    </source>
</evidence>
<evidence type="ECO:0000313" key="4">
    <source>
        <dbReference type="Proteomes" id="UP000518892"/>
    </source>
</evidence>
<comment type="caution">
    <text evidence="3">The sequence shown here is derived from an EMBL/GenBank/DDBJ whole genome shotgun (WGS) entry which is preliminary data.</text>
</comment>
<feature type="region of interest" description="Disordered" evidence="1">
    <location>
        <begin position="115"/>
        <end position="153"/>
    </location>
</feature>
<feature type="transmembrane region" description="Helical" evidence="2">
    <location>
        <begin position="21"/>
        <end position="45"/>
    </location>
</feature>
<organism evidence="3 4">
    <name type="scientific">Halomonas stenophila</name>
    <dbReference type="NCBI Taxonomy" id="795312"/>
    <lineage>
        <taxon>Bacteria</taxon>
        <taxon>Pseudomonadati</taxon>
        <taxon>Pseudomonadota</taxon>
        <taxon>Gammaproteobacteria</taxon>
        <taxon>Oceanospirillales</taxon>
        <taxon>Halomonadaceae</taxon>
        <taxon>Halomonas</taxon>
    </lineage>
</organism>
<keyword evidence="2" id="KW-1133">Transmembrane helix</keyword>
<accession>A0A7W5ET10</accession>
<name>A0A7W5ET10_9GAMM</name>
<keyword evidence="2" id="KW-0472">Membrane</keyword>
<protein>
    <submittedName>
        <fullName evidence="3">Uncharacterized protein</fullName>
    </submittedName>
</protein>
<dbReference type="Proteomes" id="UP000518892">
    <property type="component" value="Unassembled WGS sequence"/>
</dbReference>